<dbReference type="PANTHER" id="PTHR20948:SF2">
    <property type="entry name" value="TRANSMEMBRANE PROTEIN 164"/>
    <property type="match status" value="1"/>
</dbReference>
<keyword evidence="1" id="KW-1133">Transmembrane helix</keyword>
<keyword evidence="1" id="KW-0472">Membrane</keyword>
<reference evidence="3 4" key="1">
    <citation type="submission" date="2024-10" db="EMBL/GenBank/DDBJ databases">
        <title>Updated reference genomes for cyclostephanoid diatoms.</title>
        <authorList>
            <person name="Roberts W.R."/>
            <person name="Alverson A.J."/>
        </authorList>
    </citation>
    <scope>NUCLEOTIDE SEQUENCE [LARGE SCALE GENOMIC DNA]</scope>
    <source>
        <strain evidence="3 4">AJA276-08</strain>
    </source>
</reference>
<feature type="transmembrane region" description="Helical" evidence="1">
    <location>
        <begin position="224"/>
        <end position="246"/>
    </location>
</feature>
<keyword evidence="4" id="KW-1185">Reference proteome</keyword>
<evidence type="ECO:0008006" key="5">
    <source>
        <dbReference type="Google" id="ProtNLM"/>
    </source>
</evidence>
<dbReference type="InterPro" id="IPR026508">
    <property type="entry name" value="TMEM164"/>
</dbReference>
<sequence length="412" mass="45809">MVRDQPLLILTLVVVALQKDDDAWRMMDVAIVSIHRGRRDIAEEIFFVISRTKDRQQLVLERGNDILFCTIGVCKRALAANRTGANSTMGSVLLLSLAGDVVRSINPSLLDSPPPSIERSGHDVCYLGPNGEDSHDLVVYCRELMEGHRAMVGSWYIHPERHVVEYVAVVVISSAIIRGVQPSLSRYPEDRADDLRPPLLVRVVTSFIYACQLAYKLSGYPGKILMMGMPCNVIWTMYMALCFLPLRPQTMHVMYQLMVPYSILAVVAVATPDTSDITMWMEVPFFFFMHYALIAYPAYFLRSGRISALSFLDGDGSAATNFLRWWTLACAYFGLFYFGAAVPLSLVYGINLNYMLSPPPTPGDFLSGPNFRLFSALACAAAFFVAQSLVTSAALLGRWAGRVSVSVSKKRV</sequence>
<comment type="caution">
    <text evidence="3">The sequence shown here is derived from an EMBL/GenBank/DDBJ whole genome shotgun (WGS) entry which is preliminary data.</text>
</comment>
<feature type="transmembrane region" description="Helical" evidence="1">
    <location>
        <begin position="253"/>
        <end position="271"/>
    </location>
</feature>
<organism evidence="3 4">
    <name type="scientific">Stephanodiscus triporus</name>
    <dbReference type="NCBI Taxonomy" id="2934178"/>
    <lineage>
        <taxon>Eukaryota</taxon>
        <taxon>Sar</taxon>
        <taxon>Stramenopiles</taxon>
        <taxon>Ochrophyta</taxon>
        <taxon>Bacillariophyta</taxon>
        <taxon>Coscinodiscophyceae</taxon>
        <taxon>Thalassiosirophycidae</taxon>
        <taxon>Stephanodiscales</taxon>
        <taxon>Stephanodiscaceae</taxon>
        <taxon>Stephanodiscus</taxon>
    </lineage>
</organism>
<evidence type="ECO:0000313" key="3">
    <source>
        <dbReference type="EMBL" id="KAL3803317.1"/>
    </source>
</evidence>
<feature type="transmembrane region" description="Helical" evidence="1">
    <location>
        <begin position="322"/>
        <end position="351"/>
    </location>
</feature>
<gene>
    <name evidence="3" type="ORF">ACHAW5_006081</name>
</gene>
<proteinExistence type="predicted"/>
<feature type="chain" id="PRO_5044764219" description="Transmembrane protein" evidence="2">
    <location>
        <begin position="19"/>
        <end position="412"/>
    </location>
</feature>
<keyword evidence="2" id="KW-0732">Signal</keyword>
<evidence type="ECO:0000256" key="2">
    <source>
        <dbReference type="SAM" id="SignalP"/>
    </source>
</evidence>
<accession>A0ABD3QT43</accession>
<feature type="signal peptide" evidence="2">
    <location>
        <begin position="1"/>
        <end position="18"/>
    </location>
</feature>
<name>A0ABD3QT43_9STRA</name>
<feature type="transmembrane region" description="Helical" evidence="1">
    <location>
        <begin position="371"/>
        <end position="396"/>
    </location>
</feature>
<feature type="transmembrane region" description="Helical" evidence="1">
    <location>
        <begin position="283"/>
        <end position="301"/>
    </location>
</feature>
<evidence type="ECO:0000256" key="1">
    <source>
        <dbReference type="SAM" id="Phobius"/>
    </source>
</evidence>
<protein>
    <recommendedName>
        <fullName evidence="5">Transmembrane protein</fullName>
    </recommendedName>
</protein>
<dbReference type="PANTHER" id="PTHR20948">
    <property type="entry name" value="TRANSMEMBRANE PROTEIN 164"/>
    <property type="match status" value="1"/>
</dbReference>
<keyword evidence="1" id="KW-0812">Transmembrane</keyword>
<dbReference type="Proteomes" id="UP001530315">
    <property type="component" value="Unassembled WGS sequence"/>
</dbReference>
<dbReference type="Pfam" id="PF14808">
    <property type="entry name" value="TMEM164"/>
    <property type="match status" value="1"/>
</dbReference>
<dbReference type="AlphaFoldDB" id="A0ABD3QT43"/>
<dbReference type="EMBL" id="JALLAZ020000116">
    <property type="protein sequence ID" value="KAL3803317.1"/>
    <property type="molecule type" value="Genomic_DNA"/>
</dbReference>
<evidence type="ECO:0000313" key="4">
    <source>
        <dbReference type="Proteomes" id="UP001530315"/>
    </source>
</evidence>